<sequence length="132" mass="15314">MLGTKLAFYKAYQSQIDGLAERMIQTMEDIHRRFCAYGMELKDYEGYTHDWVTLLPVVQLAYNTSQHSTTGQSASLVDKMWNSLLLVDHLKKNPLTIHPTAKSFHDLWKKACDTAVNCIAEAKEYKKQRWDK</sequence>
<protein>
    <recommendedName>
        <fullName evidence="3">Integrase catalytic domain-containing protein</fullName>
    </recommendedName>
</protein>
<dbReference type="InterPro" id="IPR036397">
    <property type="entry name" value="RNaseH_sf"/>
</dbReference>
<keyword evidence="2" id="KW-1185">Reference proteome</keyword>
<gene>
    <name evidence="1" type="ORF">O181_007275</name>
</gene>
<dbReference type="GO" id="GO:0003676">
    <property type="term" value="F:nucleic acid binding"/>
    <property type="evidence" value="ECO:0007669"/>
    <property type="project" value="InterPro"/>
</dbReference>
<name>A0A9Q3GHP7_9BASI</name>
<dbReference type="Gene3D" id="3.30.420.10">
    <property type="entry name" value="Ribonuclease H-like superfamily/Ribonuclease H"/>
    <property type="match status" value="1"/>
</dbReference>
<dbReference type="OrthoDB" id="3158924at2759"/>
<comment type="caution">
    <text evidence="1">The sequence shown here is derived from an EMBL/GenBank/DDBJ whole genome shotgun (WGS) entry which is preliminary data.</text>
</comment>
<dbReference type="AlphaFoldDB" id="A0A9Q3GHP7"/>
<evidence type="ECO:0008006" key="3">
    <source>
        <dbReference type="Google" id="ProtNLM"/>
    </source>
</evidence>
<dbReference type="EMBL" id="AVOT02001619">
    <property type="protein sequence ID" value="MBW0467560.1"/>
    <property type="molecule type" value="Genomic_DNA"/>
</dbReference>
<organism evidence="1 2">
    <name type="scientific">Austropuccinia psidii MF-1</name>
    <dbReference type="NCBI Taxonomy" id="1389203"/>
    <lineage>
        <taxon>Eukaryota</taxon>
        <taxon>Fungi</taxon>
        <taxon>Dikarya</taxon>
        <taxon>Basidiomycota</taxon>
        <taxon>Pucciniomycotina</taxon>
        <taxon>Pucciniomycetes</taxon>
        <taxon>Pucciniales</taxon>
        <taxon>Sphaerophragmiaceae</taxon>
        <taxon>Austropuccinia</taxon>
    </lineage>
</organism>
<evidence type="ECO:0000313" key="1">
    <source>
        <dbReference type="EMBL" id="MBW0467560.1"/>
    </source>
</evidence>
<dbReference type="InterPro" id="IPR012337">
    <property type="entry name" value="RNaseH-like_sf"/>
</dbReference>
<reference evidence="1" key="1">
    <citation type="submission" date="2021-03" db="EMBL/GenBank/DDBJ databases">
        <title>Draft genome sequence of rust myrtle Austropuccinia psidii MF-1, a brazilian biotype.</title>
        <authorList>
            <person name="Quecine M.C."/>
            <person name="Pachon D.M.R."/>
            <person name="Bonatelli M.L."/>
            <person name="Correr F.H."/>
            <person name="Franceschini L.M."/>
            <person name="Leite T.F."/>
            <person name="Margarido G.R.A."/>
            <person name="Almeida C.A."/>
            <person name="Ferrarezi J.A."/>
            <person name="Labate C.A."/>
        </authorList>
    </citation>
    <scope>NUCLEOTIDE SEQUENCE</scope>
    <source>
        <strain evidence="1">MF-1</strain>
    </source>
</reference>
<evidence type="ECO:0000313" key="2">
    <source>
        <dbReference type="Proteomes" id="UP000765509"/>
    </source>
</evidence>
<accession>A0A9Q3GHP7</accession>
<dbReference type="SUPFAM" id="SSF53098">
    <property type="entry name" value="Ribonuclease H-like"/>
    <property type="match status" value="1"/>
</dbReference>
<proteinExistence type="predicted"/>
<dbReference type="Proteomes" id="UP000765509">
    <property type="component" value="Unassembled WGS sequence"/>
</dbReference>